<dbReference type="InterPro" id="IPR052205">
    <property type="entry name" value="FliO/MopB"/>
</dbReference>
<evidence type="ECO:0000256" key="4">
    <source>
        <dbReference type="ARBA" id="ARBA00023136"/>
    </source>
</evidence>
<protein>
    <recommendedName>
        <fullName evidence="7">Flagellar protein</fullName>
    </recommendedName>
</protein>
<evidence type="ECO:0000256" key="2">
    <source>
        <dbReference type="ARBA" id="ARBA00022692"/>
    </source>
</evidence>
<name>A0ABV8CDG1_9GAMM</name>
<evidence type="ECO:0000256" key="5">
    <source>
        <dbReference type="ARBA" id="ARBA00023143"/>
    </source>
</evidence>
<evidence type="ECO:0000256" key="6">
    <source>
        <dbReference type="ARBA" id="ARBA00037937"/>
    </source>
</evidence>
<dbReference type="EMBL" id="JBHSAB010000001">
    <property type="protein sequence ID" value="MFC3907987.1"/>
    <property type="molecule type" value="Genomic_DNA"/>
</dbReference>
<evidence type="ECO:0000256" key="7">
    <source>
        <dbReference type="RuleBase" id="RU362064"/>
    </source>
</evidence>
<organism evidence="9 10">
    <name type="scientific">Legionella dresdenensis</name>
    <dbReference type="NCBI Taxonomy" id="450200"/>
    <lineage>
        <taxon>Bacteria</taxon>
        <taxon>Pseudomonadati</taxon>
        <taxon>Pseudomonadota</taxon>
        <taxon>Gammaproteobacteria</taxon>
        <taxon>Legionellales</taxon>
        <taxon>Legionellaceae</taxon>
        <taxon>Legionella</taxon>
    </lineage>
</organism>
<keyword evidence="9" id="KW-0966">Cell projection</keyword>
<comment type="similarity">
    <text evidence="6 7">Belongs to the FliO/MopB family.</text>
</comment>
<feature type="signal peptide" evidence="8">
    <location>
        <begin position="1"/>
        <end position="20"/>
    </location>
</feature>
<evidence type="ECO:0000313" key="10">
    <source>
        <dbReference type="Proteomes" id="UP001595758"/>
    </source>
</evidence>
<keyword evidence="3 7" id="KW-1133">Transmembrane helix</keyword>
<evidence type="ECO:0000313" key="9">
    <source>
        <dbReference type="EMBL" id="MFC3907987.1"/>
    </source>
</evidence>
<keyword evidence="2 7" id="KW-0812">Transmembrane</keyword>
<keyword evidence="1 7" id="KW-1003">Cell membrane</keyword>
<dbReference type="InterPro" id="IPR022781">
    <property type="entry name" value="Flagellar_biosynth_FliO"/>
</dbReference>
<evidence type="ECO:0000256" key="3">
    <source>
        <dbReference type="ARBA" id="ARBA00022989"/>
    </source>
</evidence>
<keyword evidence="10" id="KW-1185">Reference proteome</keyword>
<comment type="caution">
    <text evidence="9">The sequence shown here is derived from an EMBL/GenBank/DDBJ whole genome shotgun (WGS) entry which is preliminary data.</text>
</comment>
<comment type="subcellular location">
    <subcellularLocation>
        <location evidence="7">Cell membrane</location>
    </subcellularLocation>
    <subcellularLocation>
        <location evidence="7">Bacterial flagellum basal body</location>
    </subcellularLocation>
</comment>
<proteinExistence type="inferred from homology"/>
<dbReference type="Pfam" id="PF04347">
    <property type="entry name" value="FliO"/>
    <property type="match status" value="1"/>
</dbReference>
<evidence type="ECO:0000256" key="1">
    <source>
        <dbReference type="ARBA" id="ARBA00022475"/>
    </source>
</evidence>
<keyword evidence="5 7" id="KW-0975">Bacterial flagellum</keyword>
<sequence length="136" mass="14742">MMRFWTNLLWSWLTVTQVHAASAVVQNNISGTELIRVTTGLLFVLAVIVFLSWLLKKLNKAGIGVSKGFTVVACLSLGTREKVMLVKAGPRYLLLGVASGNIATLHDFGDVLPEGFADSQNNAGFADFFKAALRKS</sequence>
<keyword evidence="9" id="KW-0969">Cilium</keyword>
<keyword evidence="8" id="KW-0732">Signal</keyword>
<evidence type="ECO:0000256" key="8">
    <source>
        <dbReference type="SAM" id="SignalP"/>
    </source>
</evidence>
<keyword evidence="9" id="KW-0282">Flagellum</keyword>
<feature type="chain" id="PRO_5046045185" description="Flagellar protein" evidence="8">
    <location>
        <begin position="21"/>
        <end position="136"/>
    </location>
</feature>
<dbReference type="RefSeq" id="WP_382340824.1">
    <property type="nucleotide sequence ID" value="NZ_JBHSAB010000001.1"/>
</dbReference>
<gene>
    <name evidence="9" type="primary">fliO</name>
    <name evidence="9" type="ORF">ACFORL_02680</name>
</gene>
<dbReference type="PANTHER" id="PTHR38766">
    <property type="entry name" value="FLAGELLAR PROTEIN FLIO"/>
    <property type="match status" value="1"/>
</dbReference>
<accession>A0ABV8CDG1</accession>
<dbReference type="PANTHER" id="PTHR38766:SF1">
    <property type="entry name" value="FLAGELLAR PROTEIN FLIO"/>
    <property type="match status" value="1"/>
</dbReference>
<dbReference type="Proteomes" id="UP001595758">
    <property type="component" value="Unassembled WGS sequence"/>
</dbReference>
<feature type="transmembrane region" description="Helical" evidence="7">
    <location>
        <begin position="36"/>
        <end position="55"/>
    </location>
</feature>
<reference evidence="10" key="1">
    <citation type="journal article" date="2019" name="Int. J. Syst. Evol. Microbiol.">
        <title>The Global Catalogue of Microorganisms (GCM) 10K type strain sequencing project: providing services to taxonomists for standard genome sequencing and annotation.</title>
        <authorList>
            <consortium name="The Broad Institute Genomics Platform"/>
            <consortium name="The Broad Institute Genome Sequencing Center for Infectious Disease"/>
            <person name="Wu L."/>
            <person name="Ma J."/>
        </authorList>
    </citation>
    <scope>NUCLEOTIDE SEQUENCE [LARGE SCALE GENOMIC DNA]</scope>
    <source>
        <strain evidence="10">CCUG 59858</strain>
    </source>
</reference>
<keyword evidence="4 7" id="KW-0472">Membrane</keyword>
<dbReference type="NCBIfam" id="TIGR03500">
    <property type="entry name" value="FliO_TIGR"/>
    <property type="match status" value="1"/>
</dbReference>